<keyword evidence="3" id="KW-1185">Reference proteome</keyword>
<evidence type="ECO:0000313" key="3">
    <source>
        <dbReference type="Proteomes" id="UP001164746"/>
    </source>
</evidence>
<dbReference type="Proteomes" id="UP001164746">
    <property type="component" value="Chromosome 1"/>
</dbReference>
<feature type="region of interest" description="Disordered" evidence="1">
    <location>
        <begin position="84"/>
        <end position="108"/>
    </location>
</feature>
<sequence>MSMSRVFKIKSPYPRNCNSPFSDAIIVIINRSNGPAMGDMAGSAAVTADIAGTEEVVSQRSTDTTKHQSEQTALVDIPSDVTVYKGSPIKDSDGPAMSDMTESTDVTGGIADTKDVASQRRICTPKHQSEQTAPVVILSDVTVYKGSPIKDSDGPAMSDMTESTDVTGAIADTKEEASQRRFGTPKHQSEHTALDVIPPDVTKYKGARTKNAHTQLSKRKYLGTHPVHISNLVGPDWKVSTRAVDHGHVQDLQSPFQGSFHGQLVVLYGIVQKRMLGKVEEPGSCQIQTIGGNHTRIALQELRSKGVETPSLVQCHLYCDTIPRENALVLGLHHDMVHEELSKPLSFLDKFLPNCRDTFTSELIKMLIGTGVFIAQQALLAALRIGNK</sequence>
<organism evidence="2 3">
    <name type="scientific">Mya arenaria</name>
    <name type="common">Soft-shell clam</name>
    <dbReference type="NCBI Taxonomy" id="6604"/>
    <lineage>
        <taxon>Eukaryota</taxon>
        <taxon>Metazoa</taxon>
        <taxon>Spiralia</taxon>
        <taxon>Lophotrochozoa</taxon>
        <taxon>Mollusca</taxon>
        <taxon>Bivalvia</taxon>
        <taxon>Autobranchia</taxon>
        <taxon>Heteroconchia</taxon>
        <taxon>Euheterodonta</taxon>
        <taxon>Imparidentia</taxon>
        <taxon>Neoheterodontei</taxon>
        <taxon>Myida</taxon>
        <taxon>Myoidea</taxon>
        <taxon>Myidae</taxon>
        <taxon>Mya</taxon>
    </lineage>
</organism>
<proteinExistence type="predicted"/>
<evidence type="ECO:0000256" key="1">
    <source>
        <dbReference type="SAM" id="MobiDB-lite"/>
    </source>
</evidence>
<name>A0ABY7DCM2_MYAAR</name>
<gene>
    <name evidence="2" type="ORF">MAR_007267</name>
</gene>
<reference evidence="2" key="1">
    <citation type="submission" date="2022-11" db="EMBL/GenBank/DDBJ databases">
        <title>Centuries of genome instability and evolution in soft-shell clam transmissible cancer (bioRxiv).</title>
        <authorList>
            <person name="Hart S.F.M."/>
            <person name="Yonemitsu M.A."/>
            <person name="Giersch R.M."/>
            <person name="Beal B.F."/>
            <person name="Arriagada G."/>
            <person name="Davis B.W."/>
            <person name="Ostrander E.A."/>
            <person name="Goff S.P."/>
            <person name="Metzger M.J."/>
        </authorList>
    </citation>
    <scope>NUCLEOTIDE SEQUENCE</scope>
    <source>
        <strain evidence="2">MELC-2E11</strain>
        <tissue evidence="2">Siphon/mantle</tissue>
    </source>
</reference>
<accession>A0ABY7DCM2</accession>
<dbReference type="EMBL" id="CP111012">
    <property type="protein sequence ID" value="WAQ94796.1"/>
    <property type="molecule type" value="Genomic_DNA"/>
</dbReference>
<evidence type="ECO:0000313" key="2">
    <source>
        <dbReference type="EMBL" id="WAQ94796.1"/>
    </source>
</evidence>
<protein>
    <submittedName>
        <fullName evidence="2">Uncharacterized protein</fullName>
    </submittedName>
</protein>